<dbReference type="AlphaFoldDB" id="A0A5B7ZR62"/>
<reference evidence="1 2" key="1">
    <citation type="submission" date="2019-06" db="EMBL/GenBank/DDBJ databases">
        <title>Thermomonas aquatica sp. nov., isolated from an industrial wastewater treatment plant.</title>
        <authorList>
            <person name="Jeon J.H."/>
            <person name="Park D.-S."/>
        </authorList>
    </citation>
    <scope>NUCLEOTIDE SEQUENCE [LARGE SCALE GENOMIC DNA]</scope>
    <source>
        <strain evidence="1 2">SY21</strain>
    </source>
</reference>
<gene>
    <name evidence="1" type="ORF">FHQ07_07245</name>
</gene>
<dbReference type="EMBL" id="CP040871">
    <property type="protein sequence ID" value="QDA57125.1"/>
    <property type="molecule type" value="Genomic_DNA"/>
</dbReference>
<evidence type="ECO:0000313" key="2">
    <source>
        <dbReference type="Proteomes" id="UP000308149"/>
    </source>
</evidence>
<name>A0A5B7ZR62_9GAMM</name>
<dbReference type="Proteomes" id="UP000308149">
    <property type="component" value="Chromosome"/>
</dbReference>
<organism evidence="1 2">
    <name type="scientific">Thermomonas aquatica</name>
    <dbReference type="NCBI Taxonomy" id="2202149"/>
    <lineage>
        <taxon>Bacteria</taxon>
        <taxon>Pseudomonadati</taxon>
        <taxon>Pseudomonadota</taxon>
        <taxon>Gammaproteobacteria</taxon>
        <taxon>Lysobacterales</taxon>
        <taxon>Lysobacteraceae</taxon>
        <taxon>Thermomonas</taxon>
    </lineage>
</organism>
<dbReference type="RefSeq" id="WP_139716177.1">
    <property type="nucleotide sequence ID" value="NZ_CP040871.1"/>
</dbReference>
<evidence type="ECO:0000313" key="1">
    <source>
        <dbReference type="EMBL" id="QDA57125.1"/>
    </source>
</evidence>
<dbReference type="KEGG" id="thes:FHQ07_07245"/>
<protein>
    <submittedName>
        <fullName evidence="1">Uncharacterized protein</fullName>
    </submittedName>
</protein>
<proteinExistence type="predicted"/>
<keyword evidence="2" id="KW-1185">Reference proteome</keyword>
<sequence length="85" mass="9199">MNAPKALTRTQQQFLVDLYESEATSREASHPLKSRHGETAKILARRRLVALDVSNATLRHVVWLTAAGARMASECLATLGAAVVA</sequence>
<accession>A0A5B7ZR62</accession>